<name>A0A7C8MLT2_9PLEO</name>
<evidence type="ECO:0000313" key="3">
    <source>
        <dbReference type="Proteomes" id="UP000481861"/>
    </source>
</evidence>
<feature type="compositionally biased region" description="Low complexity" evidence="1">
    <location>
        <begin position="82"/>
        <end position="97"/>
    </location>
</feature>
<accession>A0A7C8MLT2</accession>
<keyword evidence="3" id="KW-1185">Reference proteome</keyword>
<gene>
    <name evidence="2" type="ORF">BDV95DRAFT_605949</name>
</gene>
<evidence type="ECO:0000256" key="1">
    <source>
        <dbReference type="SAM" id="MobiDB-lite"/>
    </source>
</evidence>
<reference evidence="2 3" key="1">
    <citation type="submission" date="2020-01" db="EMBL/GenBank/DDBJ databases">
        <authorList>
            <consortium name="DOE Joint Genome Institute"/>
            <person name="Haridas S."/>
            <person name="Albert R."/>
            <person name="Binder M."/>
            <person name="Bloem J."/>
            <person name="Labutti K."/>
            <person name="Salamov A."/>
            <person name="Andreopoulos B."/>
            <person name="Baker S.E."/>
            <person name="Barry K."/>
            <person name="Bills G."/>
            <person name="Bluhm B.H."/>
            <person name="Cannon C."/>
            <person name="Castanera R."/>
            <person name="Culley D.E."/>
            <person name="Daum C."/>
            <person name="Ezra D."/>
            <person name="Gonzalez J.B."/>
            <person name="Henrissat B."/>
            <person name="Kuo A."/>
            <person name="Liang C."/>
            <person name="Lipzen A."/>
            <person name="Lutzoni F."/>
            <person name="Magnuson J."/>
            <person name="Mondo S."/>
            <person name="Nolan M."/>
            <person name="Ohm R."/>
            <person name="Pangilinan J."/>
            <person name="Park H.-J.H."/>
            <person name="Ramirez L."/>
            <person name="Alfaro M."/>
            <person name="Sun H."/>
            <person name="Tritt A."/>
            <person name="Yoshinaga Y."/>
            <person name="Zwiers L.-H.L."/>
            <person name="Turgeon B.G."/>
            <person name="Goodwin S.B."/>
            <person name="Spatafora J.W."/>
            <person name="Crous P.W."/>
            <person name="Grigoriev I.V."/>
        </authorList>
    </citation>
    <scope>NUCLEOTIDE SEQUENCE [LARGE SCALE GENOMIC DNA]</scope>
    <source>
        <strain evidence="2 3">CBS 611.86</strain>
    </source>
</reference>
<proteinExistence type="predicted"/>
<dbReference type="EMBL" id="JAADJZ010000009">
    <property type="protein sequence ID" value="KAF2872324.1"/>
    <property type="molecule type" value="Genomic_DNA"/>
</dbReference>
<dbReference type="Proteomes" id="UP000481861">
    <property type="component" value="Unassembled WGS sequence"/>
</dbReference>
<sequence length="140" mass="15225">MRLRTSDAAPTTLLQPRLWRAWRRYATKPPPSHSPSQKKKNEPKATKATGASKPHDGTAPTGKDKPSYAPKTPPKYFTSRMPASTPSSTPTTSAPSPYLYPFITPPSPSSPLETAIKRLSLTYATPLHPSLLHDIRAAAP</sequence>
<dbReference type="AlphaFoldDB" id="A0A7C8MLT2"/>
<comment type="caution">
    <text evidence="2">The sequence shown here is derived from an EMBL/GenBank/DDBJ whole genome shotgun (WGS) entry which is preliminary data.</text>
</comment>
<feature type="region of interest" description="Disordered" evidence="1">
    <location>
        <begin position="1"/>
        <end position="104"/>
    </location>
</feature>
<protein>
    <submittedName>
        <fullName evidence="2">Uncharacterized protein</fullName>
    </submittedName>
</protein>
<organism evidence="2 3">
    <name type="scientific">Massariosphaeria phaeospora</name>
    <dbReference type="NCBI Taxonomy" id="100035"/>
    <lineage>
        <taxon>Eukaryota</taxon>
        <taxon>Fungi</taxon>
        <taxon>Dikarya</taxon>
        <taxon>Ascomycota</taxon>
        <taxon>Pezizomycotina</taxon>
        <taxon>Dothideomycetes</taxon>
        <taxon>Pleosporomycetidae</taxon>
        <taxon>Pleosporales</taxon>
        <taxon>Pleosporales incertae sedis</taxon>
        <taxon>Massariosphaeria</taxon>
    </lineage>
</organism>
<evidence type="ECO:0000313" key="2">
    <source>
        <dbReference type="EMBL" id="KAF2872324.1"/>
    </source>
</evidence>